<reference evidence="3" key="1">
    <citation type="submission" date="2022-12" db="EMBL/GenBank/DDBJ databases">
        <title>Bacterial isolates from different developmental stages of Nematostella vectensis.</title>
        <authorList>
            <person name="Fraune S."/>
        </authorList>
    </citation>
    <scope>NUCLEOTIDE SEQUENCE</scope>
    <source>
        <strain evidence="3">G21630-S1</strain>
    </source>
</reference>
<keyword evidence="4" id="KW-1185">Reference proteome</keyword>
<protein>
    <submittedName>
        <fullName evidence="3">SMP-30/gluconolactonase/LRE family protein</fullName>
    </submittedName>
</protein>
<dbReference type="InterPro" id="IPR005511">
    <property type="entry name" value="SMP-30"/>
</dbReference>
<evidence type="ECO:0000313" key="4">
    <source>
        <dbReference type="Proteomes" id="UP001069802"/>
    </source>
</evidence>
<dbReference type="RefSeq" id="WP_269421418.1">
    <property type="nucleotide sequence ID" value="NZ_JAPWGY010000001.1"/>
</dbReference>
<feature type="domain" description="SMP-30/Gluconolactonase/LRE-like region" evidence="2">
    <location>
        <begin position="15"/>
        <end position="267"/>
    </location>
</feature>
<dbReference type="InterPro" id="IPR013658">
    <property type="entry name" value="SGL"/>
</dbReference>
<dbReference type="PRINTS" id="PR01790">
    <property type="entry name" value="SMP30FAMILY"/>
</dbReference>
<dbReference type="SUPFAM" id="SSF63829">
    <property type="entry name" value="Calcium-dependent phosphotriesterase"/>
    <property type="match status" value="1"/>
</dbReference>
<accession>A0ABT4LDM6</accession>
<dbReference type="InterPro" id="IPR011042">
    <property type="entry name" value="6-blade_b-propeller_TolB-like"/>
</dbReference>
<gene>
    <name evidence="3" type="ORF">O4H49_00345</name>
</gene>
<evidence type="ECO:0000313" key="3">
    <source>
        <dbReference type="EMBL" id="MCZ4279203.1"/>
    </source>
</evidence>
<sequence>MHNSPVCIAQVKNTLGECPLWDEREQVLYWTDITERQVYRLVPDTGTLTRWPVRAEISALALRANAPGFITGGREGFALVDLQTESFDLLATPEIALPANRMNDGKCDPRGRFWCGSIHEVSDPALRQPIAAVYRLDPGQGPDPASVVKKIRSGVKTSNGFAWSPDGKTFYFTDTPTLQILAFDYDLESGDLANERVFATVPSGKGRPDGATVDVEGCLWSAHFAGACITRYAPDGTVLQVIELPVANVTSCCFGGKDLDTLFITTALEDLSDAELRDQPLAGGLFSFKPGVSGMPMNRYAG</sequence>
<organism evidence="3 4">
    <name type="scientific">Kiloniella laminariae</name>
    <dbReference type="NCBI Taxonomy" id="454162"/>
    <lineage>
        <taxon>Bacteria</taxon>
        <taxon>Pseudomonadati</taxon>
        <taxon>Pseudomonadota</taxon>
        <taxon>Alphaproteobacteria</taxon>
        <taxon>Rhodospirillales</taxon>
        <taxon>Kiloniellaceae</taxon>
        <taxon>Kiloniella</taxon>
    </lineage>
</organism>
<evidence type="ECO:0000256" key="1">
    <source>
        <dbReference type="ARBA" id="ARBA00008853"/>
    </source>
</evidence>
<comment type="similarity">
    <text evidence="1">Belongs to the SMP-30/CGR1 family.</text>
</comment>
<name>A0ABT4LDM6_9PROT</name>
<dbReference type="PANTHER" id="PTHR10907:SF47">
    <property type="entry name" value="REGUCALCIN"/>
    <property type="match status" value="1"/>
</dbReference>
<dbReference type="Proteomes" id="UP001069802">
    <property type="component" value="Unassembled WGS sequence"/>
</dbReference>
<proteinExistence type="inferred from homology"/>
<comment type="caution">
    <text evidence="3">The sequence shown here is derived from an EMBL/GenBank/DDBJ whole genome shotgun (WGS) entry which is preliminary data.</text>
</comment>
<dbReference type="Gene3D" id="2.120.10.30">
    <property type="entry name" value="TolB, C-terminal domain"/>
    <property type="match status" value="1"/>
</dbReference>
<dbReference type="PANTHER" id="PTHR10907">
    <property type="entry name" value="REGUCALCIN"/>
    <property type="match status" value="1"/>
</dbReference>
<dbReference type="Pfam" id="PF08450">
    <property type="entry name" value="SGL"/>
    <property type="match status" value="1"/>
</dbReference>
<evidence type="ECO:0000259" key="2">
    <source>
        <dbReference type="Pfam" id="PF08450"/>
    </source>
</evidence>
<dbReference type="EMBL" id="JAPWGY010000001">
    <property type="protein sequence ID" value="MCZ4279203.1"/>
    <property type="molecule type" value="Genomic_DNA"/>
</dbReference>